<dbReference type="AlphaFoldDB" id="A0A5E4XAB1"/>
<evidence type="ECO:0000259" key="6">
    <source>
        <dbReference type="PROSITE" id="PS51078"/>
    </source>
</evidence>
<evidence type="ECO:0000313" key="8">
    <source>
        <dbReference type="Proteomes" id="UP000334380"/>
    </source>
</evidence>
<dbReference type="RefSeq" id="WP_246174711.1">
    <property type="nucleotide sequence ID" value="NZ_CABPRU010000010.1"/>
</dbReference>
<dbReference type="SUPFAM" id="SSF46785">
    <property type="entry name" value="Winged helix' DNA-binding domain"/>
    <property type="match status" value="1"/>
</dbReference>
<dbReference type="EMBL" id="CABPRU010000010">
    <property type="protein sequence ID" value="VVE33100.1"/>
    <property type="molecule type" value="Genomic_DNA"/>
</dbReference>
<dbReference type="Pfam" id="PF09339">
    <property type="entry name" value="HTH_IclR"/>
    <property type="match status" value="1"/>
</dbReference>
<keyword evidence="1" id="KW-0805">Transcription regulation</keyword>
<dbReference type="PANTHER" id="PTHR30136">
    <property type="entry name" value="HELIX-TURN-HELIX TRANSCRIPTIONAL REGULATOR, ICLR FAMILY"/>
    <property type="match status" value="1"/>
</dbReference>
<feature type="region of interest" description="Disordered" evidence="4">
    <location>
        <begin position="261"/>
        <end position="287"/>
    </location>
</feature>
<reference evidence="7 8" key="1">
    <citation type="submission" date="2019-08" db="EMBL/GenBank/DDBJ databases">
        <authorList>
            <person name="Peeters C."/>
        </authorList>
    </citation>
    <scope>NUCLEOTIDE SEQUENCE [LARGE SCALE GENOMIC DNA]</scope>
    <source>
        <strain evidence="7 8">LMG 31013</strain>
    </source>
</reference>
<dbReference type="Gene3D" id="3.30.450.40">
    <property type="match status" value="1"/>
</dbReference>
<dbReference type="InterPro" id="IPR036388">
    <property type="entry name" value="WH-like_DNA-bd_sf"/>
</dbReference>
<dbReference type="SMART" id="SM00346">
    <property type="entry name" value="HTH_ICLR"/>
    <property type="match status" value="1"/>
</dbReference>
<dbReference type="SUPFAM" id="SSF55781">
    <property type="entry name" value="GAF domain-like"/>
    <property type="match status" value="1"/>
</dbReference>
<dbReference type="InterPro" id="IPR029016">
    <property type="entry name" value="GAF-like_dom_sf"/>
</dbReference>
<dbReference type="NCBIfam" id="NF007341">
    <property type="entry name" value="PRK09834.1-3"/>
    <property type="match status" value="1"/>
</dbReference>
<dbReference type="InterPro" id="IPR014757">
    <property type="entry name" value="Tscrpt_reg_IclR_C"/>
</dbReference>
<keyword evidence="3" id="KW-0804">Transcription</keyword>
<evidence type="ECO:0000256" key="4">
    <source>
        <dbReference type="SAM" id="MobiDB-lite"/>
    </source>
</evidence>
<dbReference type="InterPro" id="IPR036390">
    <property type="entry name" value="WH_DNA-bd_sf"/>
</dbReference>
<dbReference type="GO" id="GO:0003677">
    <property type="term" value="F:DNA binding"/>
    <property type="evidence" value="ECO:0007669"/>
    <property type="project" value="UniProtKB-KW"/>
</dbReference>
<feature type="domain" description="IclR-ED" evidence="6">
    <location>
        <begin position="71"/>
        <end position="260"/>
    </location>
</feature>
<dbReference type="GO" id="GO:0003700">
    <property type="term" value="F:DNA-binding transcription factor activity"/>
    <property type="evidence" value="ECO:0007669"/>
    <property type="project" value="TreeGrafter"/>
</dbReference>
<gene>
    <name evidence="7" type="ORF">PTE31013_03777</name>
</gene>
<proteinExistence type="predicted"/>
<keyword evidence="8" id="KW-1185">Reference proteome</keyword>
<dbReference type="Proteomes" id="UP000334380">
    <property type="component" value="Unassembled WGS sequence"/>
</dbReference>
<evidence type="ECO:0000259" key="5">
    <source>
        <dbReference type="PROSITE" id="PS51077"/>
    </source>
</evidence>
<keyword evidence="2 7" id="KW-0238">DNA-binding</keyword>
<dbReference type="InterPro" id="IPR005471">
    <property type="entry name" value="Tscrpt_reg_IclR_N"/>
</dbReference>
<dbReference type="Pfam" id="PF01614">
    <property type="entry name" value="IclR_C"/>
    <property type="match status" value="1"/>
</dbReference>
<dbReference type="PROSITE" id="PS51078">
    <property type="entry name" value="ICLR_ED"/>
    <property type="match status" value="1"/>
</dbReference>
<dbReference type="GO" id="GO:0045892">
    <property type="term" value="P:negative regulation of DNA-templated transcription"/>
    <property type="evidence" value="ECO:0007669"/>
    <property type="project" value="TreeGrafter"/>
</dbReference>
<dbReference type="PANTHER" id="PTHR30136:SF23">
    <property type="entry name" value="DNA-BINDING TRANSCRIPTIONAL ACTIVATOR MHPR"/>
    <property type="match status" value="1"/>
</dbReference>
<dbReference type="InterPro" id="IPR050707">
    <property type="entry name" value="HTH_MetabolicPath_Reg"/>
</dbReference>
<evidence type="ECO:0000256" key="1">
    <source>
        <dbReference type="ARBA" id="ARBA00023015"/>
    </source>
</evidence>
<feature type="domain" description="HTH iclR-type" evidence="5">
    <location>
        <begin position="7"/>
        <end position="70"/>
    </location>
</feature>
<dbReference type="PROSITE" id="PS51077">
    <property type="entry name" value="HTH_ICLR"/>
    <property type="match status" value="1"/>
</dbReference>
<accession>A0A5E4XAB1</accession>
<protein>
    <submittedName>
        <fullName evidence="7">DNA-binding transcriptional activator MhpR</fullName>
    </submittedName>
</protein>
<sequence>MSKYPNVRGLSRGLLVLRAMNVMERGRATPAQLSEATGLHRTTVRRLLETLLEDGFVRRSTSDDTFRLALAVRSLSEGFTDDERVATVAPPIMGQLMQRVVWPSDLTTPDGDAMIIRETTHRFSPLSFHRAMVGRRLPMLFTAAGRAYFGMCPDTEREDILDLLRTRAGGELQQRFASDDAFIRNLVRQTRDNGFGSNHGDWHDQRKIGAVAVAIPSEGRVLASLNVIYLDQTVSPADAVRRFVPPLQDAATQIAAAISTKASTSLSPSPDTPPPAPSTERLASIKR</sequence>
<dbReference type="Gene3D" id="1.10.10.10">
    <property type="entry name" value="Winged helix-like DNA-binding domain superfamily/Winged helix DNA-binding domain"/>
    <property type="match status" value="1"/>
</dbReference>
<evidence type="ECO:0000313" key="7">
    <source>
        <dbReference type="EMBL" id="VVE33100.1"/>
    </source>
</evidence>
<name>A0A5E4XAB1_9BURK</name>
<evidence type="ECO:0000256" key="2">
    <source>
        <dbReference type="ARBA" id="ARBA00023125"/>
    </source>
</evidence>
<organism evidence="7 8">
    <name type="scientific">Pandoraea terrigena</name>
    <dbReference type="NCBI Taxonomy" id="2508292"/>
    <lineage>
        <taxon>Bacteria</taxon>
        <taxon>Pseudomonadati</taxon>
        <taxon>Pseudomonadota</taxon>
        <taxon>Betaproteobacteria</taxon>
        <taxon>Burkholderiales</taxon>
        <taxon>Burkholderiaceae</taxon>
        <taxon>Pandoraea</taxon>
    </lineage>
</organism>
<evidence type="ECO:0000256" key="3">
    <source>
        <dbReference type="ARBA" id="ARBA00023163"/>
    </source>
</evidence>